<evidence type="ECO:0000256" key="3">
    <source>
        <dbReference type="ARBA" id="ARBA00022670"/>
    </source>
</evidence>
<evidence type="ECO:0000256" key="1">
    <source>
        <dbReference type="ARBA" id="ARBA00000707"/>
    </source>
</evidence>
<protein>
    <recommendedName>
        <fullName evidence="2">ubiquitinyl hydrolase 1</fullName>
        <ecNumber evidence="2">3.4.19.12</ecNumber>
    </recommendedName>
</protein>
<keyword evidence="4" id="KW-0833">Ubl conjugation pathway</keyword>
<dbReference type="Proteomes" id="UP000460718">
    <property type="component" value="Unassembled WGS sequence"/>
</dbReference>
<feature type="domain" description="DUF3638" evidence="7">
    <location>
        <begin position="1448"/>
        <end position="1564"/>
    </location>
</feature>
<evidence type="ECO:0000256" key="5">
    <source>
        <dbReference type="ARBA" id="ARBA00022801"/>
    </source>
</evidence>
<dbReference type="InterPro" id="IPR022099">
    <property type="entry name" value="DUF3638"/>
</dbReference>
<dbReference type="Pfam" id="PF12359">
    <property type="entry name" value="DUF3645"/>
    <property type="match status" value="1"/>
</dbReference>
<accession>A0A6A3JV33</accession>
<dbReference type="InterPro" id="IPR051346">
    <property type="entry name" value="OTU_Deubiquitinase"/>
</dbReference>
<proteinExistence type="predicted"/>
<name>A0A6A3JV33_9STRA</name>
<organism evidence="9 10">
    <name type="scientific">Phytophthora fragariae</name>
    <dbReference type="NCBI Taxonomy" id="53985"/>
    <lineage>
        <taxon>Eukaryota</taxon>
        <taxon>Sar</taxon>
        <taxon>Stramenopiles</taxon>
        <taxon>Oomycota</taxon>
        <taxon>Peronosporomycetes</taxon>
        <taxon>Peronosporales</taxon>
        <taxon>Peronosporaceae</taxon>
        <taxon>Phytophthora</taxon>
    </lineage>
</organism>
<dbReference type="GO" id="GO:0004843">
    <property type="term" value="F:cysteine-type deubiquitinase activity"/>
    <property type="evidence" value="ECO:0007669"/>
    <property type="project" value="UniProtKB-EC"/>
</dbReference>
<reference evidence="9 10" key="1">
    <citation type="submission" date="2018-09" db="EMBL/GenBank/DDBJ databases">
        <title>Genomic investigation of the strawberry pathogen Phytophthora fragariae indicates pathogenicity is determined by transcriptional variation in three key races.</title>
        <authorList>
            <person name="Adams T.M."/>
            <person name="Armitage A.D."/>
            <person name="Sobczyk M.K."/>
            <person name="Bates H.J."/>
            <person name="Dunwell J.M."/>
            <person name="Nellist C.F."/>
            <person name="Harrison R.J."/>
        </authorList>
    </citation>
    <scope>NUCLEOTIDE SEQUENCE [LARGE SCALE GENOMIC DNA]</scope>
    <source>
        <strain evidence="9 10">SCRP245</strain>
    </source>
</reference>
<dbReference type="EMBL" id="QXFW01000965">
    <property type="protein sequence ID" value="KAE8999186.1"/>
    <property type="molecule type" value="Genomic_DNA"/>
</dbReference>
<sequence length="1973" mass="223906">MVAIKLQTLQVAVHEAESVFCRDSIDLGAGCASVDDMFFMLQVIVQDTVELVDGGYEVSVLEDQCAAVRSTLNGFVDALNQSTAAQFVLPEGATLLQLNKLRCGTEVVSPKRTKDTRNRESNQQRHERAWTSLEGCCFLDGASCTMSRLLRWRESSEIPAAYKSILVLRTVEAFMFERALLLNDEVTDNVCSLERVQTLVTQYQQVITRWRQRPRMTSVLDVEQRSRKMLVMWVAFCLAHRRCVSEVPLCAEYNIALNWEDLKVAVLSGRAAIAALQHVATYIRTWNKNTEGPPLFHLTNQEPTFDFGQRFGLNNTDMVNEYDRGVAIWDAHVQSKWRLIEQKKREAAELRAEIARQNQRSRARLRPKRNGCVRNALTWIDAFGSKLDLFRATLLSVIDSFIETMPQSLQKFQWMNSWPGEVVRKSQSMSSWFGGGNTRGNLVYANLHDRPDDFEKISFISLGSLRAFPNQQYRKLQWALLGDVLPWSDPCVEMVVRQSLYQVGVLTDEATPQLLWKFDMHGHEGLETFCAALRSIASKLEETPRNFEFVPLLSELAGFALQYSDDARGIVKMFAGMARRWAEDARSEYKEESSPLRIGRIRRKECVLYSFALLAYSLGPWDDDAAQDVCELIVLFRTSFLCASINLKSTEQMLRTESNISEFMSRRMAERIGYVTRCGTDAVLTGLVRLVSATAPRRLRWMPFRELPTDGGKFGSCFEAFDESMDVHYSINLFTGLVLTDGYAPGGLPADIRNHKRFQSLFGRCNFEVFSANGILRTERKYCDRLYDFALEEDGDLFVQELSTNASGVITRTIQLCSTSWTKALRKLFPAQLGELYSHWYWVEGNCVLFRPQEAKHREAFFVATFTAGSSLTCYKVPFSDTKRPYEALLSRVGDYDRFVVTKGTLVDVLKVLTKFESEKFLHPLKSAQGVTKIELPRFKLTFSLNDKARFESEEHMGYVLATNQQFDDFLPRFSQYLVLKLKDKSDTSRPAFRVLLPVGSVDESSEGMVAISTPSEAGKFVDVACYDVHRRLKTFETETISARLQLAAVCTRAGTNVPSKRLRMTGAEAAVELLRACRSSRPFSSFERETLLSIYKLSYREPAVRILAVTLLREAGRLAFLFGQTQALDTAMGSTDEKTEYADMCAKRVQRNPLRSQFRSNEEKTVLGHVKHFSVARPSEEVVTCDPPPVPDDYVKTIETDLKLFLRIESRSATEIPPLPLDSSTENAMGKAMLDELQVNWDSYHSQAQAQLKTTPALLLDSFMKMLTGVSSRRAEMETYVMGVITTATSSTRDRLLALANFVPLLTVSDVVRCAFDDETLHTLAPKLSERSRDQFKAAILQFMELCVLEDKVERLVWKAKRRAELSDSQLIEELMNVREWESSEFPYWLAFEVEGRLQIRHEQFVIARHLIESPGTSLPPSRSGAFPEPPTQRSAAVHAPLLVGIQQPFHRQIELNTRRLEFIRDILDELRIYGGIQIVAPEHRMSLELKRLELGDKNPTVKTLDAILDSDQFVDVLDECDALLHHKYHLVYAVGTPIPLCSGVERWMAAEALLRVLVDKSPKSRVRKVLQAPHVSCSSPDYLSRFGAYEGTRLNTVVESTEPLRDELKRALVLDLIDNAPFEFMWLKTFGDAGARDSLVQAITDSTSSLEGALGDRMQKLAPYITQLLALRGLVAFGVFEHCLEKRYRVNFGLSSPGTRPKKIAIPFRAADVPSERSEFSHPDVCIVLTLLGYYHGGLTDDEVRSAFRMLLRLDISEQEQQYNRWYSGVQSRLNAEERKALCDVRHVSLADARQFETLCRVYKFCMEMINFYFNTCVFPKDTQQYPQRLSRTAWNLAAGDNNIGFSGTNDNHRLLPLSVTQREPNEHSLLGTNGKMIDKILQVTHSYDVVRSGPQRSTLPWQSVLLFAMDKKAQALIDTGALLAGVTNNDAAEFLLRQTDFSFAGVTYYDSREELNCWMIADKADDFKCL</sequence>
<keyword evidence="3" id="KW-0645">Protease</keyword>
<comment type="catalytic activity">
    <reaction evidence="1">
        <text>Thiol-dependent hydrolysis of ester, thioester, amide, peptide and isopeptide bonds formed by the C-terminal Gly of ubiquitin (a 76-residue protein attached to proteins as an intracellular targeting signal).</text>
        <dbReference type="EC" id="3.4.19.12"/>
    </reaction>
</comment>
<dbReference type="PANTHER" id="PTHR13367">
    <property type="entry name" value="UBIQUITIN THIOESTERASE"/>
    <property type="match status" value="1"/>
</dbReference>
<dbReference type="InterPro" id="IPR022105">
    <property type="entry name" value="DUF3645"/>
</dbReference>
<feature type="domain" description="DUF3645" evidence="8">
    <location>
        <begin position="1701"/>
        <end position="1732"/>
    </location>
</feature>
<dbReference type="PANTHER" id="PTHR13367:SF33">
    <property type="entry name" value="P-LOOP CONTAINING NUCLEOSIDE TRIPHOSPHATE HYDROLASE PROTEIN"/>
    <property type="match status" value="1"/>
</dbReference>
<gene>
    <name evidence="9" type="ORF">PF011_g14729</name>
</gene>
<evidence type="ECO:0000313" key="10">
    <source>
        <dbReference type="Proteomes" id="UP000460718"/>
    </source>
</evidence>
<evidence type="ECO:0000256" key="4">
    <source>
        <dbReference type="ARBA" id="ARBA00022786"/>
    </source>
</evidence>
<keyword evidence="6" id="KW-0788">Thiol protease</keyword>
<dbReference type="EC" id="3.4.19.12" evidence="2"/>
<keyword evidence="5" id="KW-0378">Hydrolase</keyword>
<evidence type="ECO:0000256" key="6">
    <source>
        <dbReference type="ARBA" id="ARBA00022807"/>
    </source>
</evidence>
<evidence type="ECO:0000259" key="8">
    <source>
        <dbReference type="Pfam" id="PF12359"/>
    </source>
</evidence>
<dbReference type="Pfam" id="PF12340">
    <property type="entry name" value="DUF3638"/>
    <property type="match status" value="1"/>
</dbReference>
<comment type="caution">
    <text evidence="9">The sequence shown here is derived from an EMBL/GenBank/DDBJ whole genome shotgun (WGS) entry which is preliminary data.</text>
</comment>
<evidence type="ECO:0000256" key="2">
    <source>
        <dbReference type="ARBA" id="ARBA00012759"/>
    </source>
</evidence>
<dbReference type="GO" id="GO:0006508">
    <property type="term" value="P:proteolysis"/>
    <property type="evidence" value="ECO:0007669"/>
    <property type="project" value="UniProtKB-KW"/>
</dbReference>
<evidence type="ECO:0000313" key="9">
    <source>
        <dbReference type="EMBL" id="KAE8999186.1"/>
    </source>
</evidence>
<evidence type="ECO:0000259" key="7">
    <source>
        <dbReference type="Pfam" id="PF12340"/>
    </source>
</evidence>